<feature type="region of interest" description="Disordered" evidence="1">
    <location>
        <begin position="144"/>
        <end position="165"/>
    </location>
</feature>
<evidence type="ECO:0000313" key="2">
    <source>
        <dbReference type="EMBL" id="CAA0821014.1"/>
    </source>
</evidence>
<dbReference type="Proteomes" id="UP001153555">
    <property type="component" value="Unassembled WGS sequence"/>
</dbReference>
<sequence>MSVDELKIREELEVDVESNLEGEIREEIYILALKLHRLYQHQKQKTLLNQSSHDHENNARNKMLTEVNISIKLEGATTIRINEIKKEGRGGGLARIAKGKAVSPGQGRNRKAKFDWAGSLRSKASSAMIVNHGPDRNRDRVRGLMKDKKGGYANQGSTNKGEWKY</sequence>
<dbReference type="AlphaFoldDB" id="A0A9N7N2W3"/>
<feature type="compositionally biased region" description="Polar residues" evidence="1">
    <location>
        <begin position="154"/>
        <end position="165"/>
    </location>
</feature>
<gene>
    <name evidence="2" type="ORF">SHERM_19016</name>
</gene>
<accession>A0A9N7N2W3</accession>
<name>A0A9N7N2W3_STRHE</name>
<evidence type="ECO:0000256" key="1">
    <source>
        <dbReference type="SAM" id="MobiDB-lite"/>
    </source>
</evidence>
<comment type="caution">
    <text evidence="2">The sequence shown here is derived from an EMBL/GenBank/DDBJ whole genome shotgun (WGS) entry which is preliminary data.</text>
</comment>
<evidence type="ECO:0000313" key="3">
    <source>
        <dbReference type="Proteomes" id="UP001153555"/>
    </source>
</evidence>
<proteinExistence type="predicted"/>
<protein>
    <submittedName>
        <fullName evidence="2">Uncharacterized protein</fullName>
    </submittedName>
</protein>
<keyword evidence="3" id="KW-1185">Reference proteome</keyword>
<organism evidence="2 3">
    <name type="scientific">Striga hermonthica</name>
    <name type="common">Purple witchweed</name>
    <name type="synonym">Buchnera hermonthica</name>
    <dbReference type="NCBI Taxonomy" id="68872"/>
    <lineage>
        <taxon>Eukaryota</taxon>
        <taxon>Viridiplantae</taxon>
        <taxon>Streptophyta</taxon>
        <taxon>Embryophyta</taxon>
        <taxon>Tracheophyta</taxon>
        <taxon>Spermatophyta</taxon>
        <taxon>Magnoliopsida</taxon>
        <taxon>eudicotyledons</taxon>
        <taxon>Gunneridae</taxon>
        <taxon>Pentapetalae</taxon>
        <taxon>asterids</taxon>
        <taxon>lamiids</taxon>
        <taxon>Lamiales</taxon>
        <taxon>Orobanchaceae</taxon>
        <taxon>Buchnereae</taxon>
        <taxon>Striga</taxon>
    </lineage>
</organism>
<dbReference type="OrthoDB" id="1917248at2759"/>
<reference evidence="2" key="1">
    <citation type="submission" date="2019-12" db="EMBL/GenBank/DDBJ databases">
        <authorList>
            <person name="Scholes J."/>
        </authorList>
    </citation>
    <scope>NUCLEOTIDE SEQUENCE</scope>
</reference>
<dbReference type="EMBL" id="CACSLK010020742">
    <property type="protein sequence ID" value="CAA0821014.1"/>
    <property type="molecule type" value="Genomic_DNA"/>
</dbReference>